<sequence>MDFANTTLAQDSEATHVQSPGPSPSTQKRARSRSRARERRRSLSALPSHRIFSSYSEGEEGEIVEVSKAAEEECIWLKPKAARRAQKIREQRAAWNASGGQLLKQKIPLSLNRGGTSGRKQNL</sequence>
<feature type="region of interest" description="Disordered" evidence="1">
    <location>
        <begin position="1"/>
        <end position="45"/>
    </location>
</feature>
<evidence type="ECO:0000256" key="1">
    <source>
        <dbReference type="SAM" id="MobiDB-lite"/>
    </source>
</evidence>
<dbReference type="EMBL" id="QGKW02002228">
    <property type="protein sequence ID" value="KAF2535823.1"/>
    <property type="molecule type" value="Genomic_DNA"/>
</dbReference>
<name>A0A8S9FPX4_BRACR</name>
<reference evidence="2" key="1">
    <citation type="submission" date="2019-12" db="EMBL/GenBank/DDBJ databases">
        <title>Genome sequencing and annotation of Brassica cretica.</title>
        <authorList>
            <person name="Studholme D.J."/>
            <person name="Sarris P.F."/>
        </authorList>
    </citation>
    <scope>NUCLEOTIDE SEQUENCE</scope>
    <source>
        <strain evidence="2">PFS-001/15</strain>
        <tissue evidence="2">Leaf</tissue>
    </source>
</reference>
<accession>A0A8S9FPX4</accession>
<proteinExistence type="predicted"/>
<evidence type="ECO:0000313" key="2">
    <source>
        <dbReference type="EMBL" id="KAF2535823.1"/>
    </source>
</evidence>
<dbReference type="Proteomes" id="UP000712281">
    <property type="component" value="Unassembled WGS sequence"/>
</dbReference>
<feature type="compositionally biased region" description="Basic residues" evidence="1">
    <location>
        <begin position="28"/>
        <end position="42"/>
    </location>
</feature>
<gene>
    <name evidence="2" type="ORF">F2Q68_00018913</name>
</gene>
<dbReference type="AlphaFoldDB" id="A0A8S9FPX4"/>
<organism evidence="2 3">
    <name type="scientific">Brassica cretica</name>
    <name type="common">Mustard</name>
    <dbReference type="NCBI Taxonomy" id="69181"/>
    <lineage>
        <taxon>Eukaryota</taxon>
        <taxon>Viridiplantae</taxon>
        <taxon>Streptophyta</taxon>
        <taxon>Embryophyta</taxon>
        <taxon>Tracheophyta</taxon>
        <taxon>Spermatophyta</taxon>
        <taxon>Magnoliopsida</taxon>
        <taxon>eudicotyledons</taxon>
        <taxon>Gunneridae</taxon>
        <taxon>Pentapetalae</taxon>
        <taxon>rosids</taxon>
        <taxon>malvids</taxon>
        <taxon>Brassicales</taxon>
        <taxon>Brassicaceae</taxon>
        <taxon>Brassiceae</taxon>
        <taxon>Brassica</taxon>
    </lineage>
</organism>
<feature type="compositionally biased region" description="Polar residues" evidence="1">
    <location>
        <begin position="1"/>
        <end position="27"/>
    </location>
</feature>
<evidence type="ECO:0000313" key="3">
    <source>
        <dbReference type="Proteomes" id="UP000712281"/>
    </source>
</evidence>
<protein>
    <submittedName>
        <fullName evidence="2">Uncharacterized protein</fullName>
    </submittedName>
</protein>
<comment type="caution">
    <text evidence="2">The sequence shown here is derived from an EMBL/GenBank/DDBJ whole genome shotgun (WGS) entry which is preliminary data.</text>
</comment>